<name>A0A1S6IS76_9LACT</name>
<gene>
    <name evidence="3" type="ORF">BW727_200005</name>
</gene>
<dbReference type="EMBL" id="CP019729">
    <property type="protein sequence ID" value="AQS54408.1"/>
    <property type="molecule type" value="Genomic_DNA"/>
</dbReference>
<dbReference type="InterPro" id="IPR036390">
    <property type="entry name" value="WH_DNA-bd_sf"/>
</dbReference>
<dbReference type="KEGG" id="jda:BW727_200005"/>
<dbReference type="Proteomes" id="UP000188993">
    <property type="component" value="Plasmid unnamed"/>
</dbReference>
<keyword evidence="4" id="KW-1185">Reference proteome</keyword>
<evidence type="ECO:0000313" key="4">
    <source>
        <dbReference type="Proteomes" id="UP000188993"/>
    </source>
</evidence>
<keyword evidence="3" id="KW-0614">Plasmid</keyword>
<sequence>MFKSFLVRSCNCYMANEIVKYGNELNMVVFRKFTANEMNLFFSIISRMREKGSKTITFMWNELRYLSKYKPTSTKRFIDDLNSTYSKMLQLNYESSYVSNNKLTVSRFILFTGFDIVVNVDNHVNEIDTESGYVEIALNPKLEHILNDLESWTRYSLEEFIDLKSTYSKTMFRLLKQYRTTGKYIIKMEDFKELLDVPKSYRLDNIDARVLKPISDELSSILKNLRIEKNKSKKRGNKVLGYTFTFTPEGKNADDFKHGTKYSVKGIKKETLPDWAKKNINESEENKMLSDEDQEKFNKRLEKFRNSTK</sequence>
<evidence type="ECO:0000256" key="1">
    <source>
        <dbReference type="ARBA" id="ARBA00038283"/>
    </source>
</evidence>
<organism evidence="3 4">
    <name type="scientific">Jeotgalibaca dankookensis</name>
    <dbReference type="NCBI Taxonomy" id="708126"/>
    <lineage>
        <taxon>Bacteria</taxon>
        <taxon>Bacillati</taxon>
        <taxon>Bacillota</taxon>
        <taxon>Bacilli</taxon>
        <taxon>Lactobacillales</taxon>
        <taxon>Carnobacteriaceae</taxon>
        <taxon>Jeotgalibaca</taxon>
    </lineage>
</organism>
<dbReference type="Pfam" id="PF21205">
    <property type="entry name" value="Rep3_C"/>
    <property type="match status" value="1"/>
</dbReference>
<dbReference type="GO" id="GO:0003887">
    <property type="term" value="F:DNA-directed DNA polymerase activity"/>
    <property type="evidence" value="ECO:0007669"/>
    <property type="project" value="InterPro"/>
</dbReference>
<feature type="domain" description="Initiator Rep protein WH1" evidence="2">
    <location>
        <begin position="18"/>
        <end position="176"/>
    </location>
</feature>
<dbReference type="Gene3D" id="1.10.10.10">
    <property type="entry name" value="Winged helix-like DNA-binding domain superfamily/Winged helix DNA-binding domain"/>
    <property type="match status" value="1"/>
</dbReference>
<dbReference type="SUPFAM" id="SSF46785">
    <property type="entry name" value="Winged helix' DNA-binding domain"/>
    <property type="match status" value="1"/>
</dbReference>
<evidence type="ECO:0000259" key="2">
    <source>
        <dbReference type="Pfam" id="PF01051"/>
    </source>
</evidence>
<geneLocation type="plasmid" evidence="4"/>
<protein>
    <recommendedName>
        <fullName evidence="2">Initiator Rep protein WH1 domain-containing protein</fullName>
    </recommendedName>
</protein>
<comment type="similarity">
    <text evidence="1">Belongs to the initiator RepB protein family.</text>
</comment>
<reference evidence="3 4" key="1">
    <citation type="journal article" date="2014" name="Int. J. Syst. Evol. Microbiol.">
        <title>Jeotgalibaca dankookensis gen. nov., sp. nov., a member of the family Carnobacteriaceae, isolated from seujeot (Korean traditional food).</title>
        <authorList>
            <person name="Lee D.G."/>
            <person name="Trujillo M.E."/>
            <person name="Kang H."/>
            <person name="Ahn T.Y."/>
        </authorList>
    </citation>
    <scope>NUCLEOTIDE SEQUENCE [LARGE SCALE GENOMIC DNA]</scope>
    <source>
        <strain evidence="3 4">EX-07</strain>
        <plasmid evidence="4">Plasmid</plasmid>
    </source>
</reference>
<dbReference type="AlphaFoldDB" id="A0A1S6IS76"/>
<evidence type="ECO:0000313" key="3">
    <source>
        <dbReference type="EMBL" id="AQS54408.1"/>
    </source>
</evidence>
<dbReference type="GO" id="GO:0006270">
    <property type="term" value="P:DNA replication initiation"/>
    <property type="evidence" value="ECO:0007669"/>
    <property type="project" value="InterPro"/>
</dbReference>
<dbReference type="Pfam" id="PF01051">
    <property type="entry name" value="Rep3_N"/>
    <property type="match status" value="1"/>
</dbReference>
<proteinExistence type="inferred from homology"/>
<dbReference type="InterPro" id="IPR036388">
    <property type="entry name" value="WH-like_DNA-bd_sf"/>
</dbReference>
<dbReference type="InterPro" id="IPR000525">
    <property type="entry name" value="Initiator_Rep_WH1"/>
</dbReference>
<accession>A0A1S6IS76</accession>